<accession>A0ABT2T1U3</accession>
<organism evidence="2 3">
    <name type="scientific">Suilimivivens aceti</name>
    <dbReference type="NCBI Taxonomy" id="2981774"/>
    <lineage>
        <taxon>Bacteria</taxon>
        <taxon>Bacillati</taxon>
        <taxon>Bacillota</taxon>
        <taxon>Clostridia</taxon>
        <taxon>Lachnospirales</taxon>
        <taxon>Lachnospiraceae</taxon>
        <taxon>Suilimivivens</taxon>
    </lineage>
</organism>
<dbReference type="InterPro" id="IPR002611">
    <property type="entry name" value="IstB_ATP-bd"/>
</dbReference>
<feature type="domain" description="IstB-like ATP-binding" evidence="1">
    <location>
        <begin position="2"/>
        <end position="45"/>
    </location>
</feature>
<dbReference type="Pfam" id="PF01695">
    <property type="entry name" value="IstB_IS21"/>
    <property type="match status" value="1"/>
</dbReference>
<comment type="caution">
    <text evidence="2">The sequence shown here is derived from an EMBL/GenBank/DDBJ whole genome shotgun (WGS) entry which is preliminary data.</text>
</comment>
<sequence>MSLLSLRASQKSTIITSNLTFERLDEIFGDAAITSAIVDRLTYKSYG</sequence>
<evidence type="ECO:0000313" key="2">
    <source>
        <dbReference type="EMBL" id="MCU6744225.1"/>
    </source>
</evidence>
<keyword evidence="2" id="KW-0067">ATP-binding</keyword>
<evidence type="ECO:0000313" key="3">
    <source>
        <dbReference type="Proteomes" id="UP001652432"/>
    </source>
</evidence>
<name>A0ABT2T1U3_9FIRM</name>
<dbReference type="Gene3D" id="3.40.50.300">
    <property type="entry name" value="P-loop containing nucleotide triphosphate hydrolases"/>
    <property type="match status" value="1"/>
</dbReference>
<reference evidence="2 3" key="1">
    <citation type="journal article" date="2021" name="ISME Commun">
        <title>Automated analysis of genomic sequences facilitates high-throughput and comprehensive description of bacteria.</title>
        <authorList>
            <person name="Hitch T.C.A."/>
        </authorList>
    </citation>
    <scope>NUCLEOTIDE SEQUENCE [LARGE SCALE GENOMIC DNA]</scope>
    <source>
        <strain evidence="2 3">Sanger_18</strain>
    </source>
</reference>
<keyword evidence="3" id="KW-1185">Reference proteome</keyword>
<dbReference type="InterPro" id="IPR027417">
    <property type="entry name" value="P-loop_NTPase"/>
</dbReference>
<proteinExistence type="predicted"/>
<dbReference type="Proteomes" id="UP001652432">
    <property type="component" value="Unassembled WGS sequence"/>
</dbReference>
<dbReference type="EMBL" id="JAOQKJ010000005">
    <property type="protein sequence ID" value="MCU6744225.1"/>
    <property type="molecule type" value="Genomic_DNA"/>
</dbReference>
<dbReference type="RefSeq" id="WP_262574237.1">
    <property type="nucleotide sequence ID" value="NZ_JAOQKJ010000005.1"/>
</dbReference>
<gene>
    <name evidence="2" type="ORF">OCV77_06910</name>
</gene>
<keyword evidence="2" id="KW-0547">Nucleotide-binding</keyword>
<evidence type="ECO:0000259" key="1">
    <source>
        <dbReference type="Pfam" id="PF01695"/>
    </source>
</evidence>
<dbReference type="GO" id="GO:0005524">
    <property type="term" value="F:ATP binding"/>
    <property type="evidence" value="ECO:0007669"/>
    <property type="project" value="UniProtKB-KW"/>
</dbReference>
<protein>
    <submittedName>
        <fullName evidence="2">ATP-binding protein</fullName>
    </submittedName>
</protein>